<dbReference type="InterPro" id="IPR001509">
    <property type="entry name" value="Epimerase_deHydtase"/>
</dbReference>
<protein>
    <submittedName>
        <fullName evidence="2">NAD-dependent epimerase/dehydratase family protein</fullName>
    </submittedName>
</protein>
<dbReference type="RefSeq" id="WP_311629386.1">
    <property type="nucleotide sequence ID" value="NZ_JAVREN010000006.1"/>
</dbReference>
<gene>
    <name evidence="2" type="ORF">RM780_05710</name>
</gene>
<feature type="domain" description="NAD-dependent epimerase/dehydratase" evidence="1">
    <location>
        <begin position="1"/>
        <end position="212"/>
    </location>
</feature>
<dbReference type="InterPro" id="IPR036291">
    <property type="entry name" value="NAD(P)-bd_dom_sf"/>
</dbReference>
<dbReference type="PANTHER" id="PTHR48079">
    <property type="entry name" value="PROTEIN YEEZ"/>
    <property type="match status" value="1"/>
</dbReference>
<dbReference type="EMBL" id="JAVREN010000006">
    <property type="protein sequence ID" value="MDT0306454.1"/>
    <property type="molecule type" value="Genomic_DNA"/>
</dbReference>
<evidence type="ECO:0000313" key="3">
    <source>
        <dbReference type="Proteomes" id="UP001183388"/>
    </source>
</evidence>
<dbReference type="Pfam" id="PF01370">
    <property type="entry name" value="Epimerase"/>
    <property type="match status" value="1"/>
</dbReference>
<accession>A0ABU2L4G6</accession>
<name>A0ABU2L4G6_9ACTN</name>
<evidence type="ECO:0000313" key="2">
    <source>
        <dbReference type="EMBL" id="MDT0306454.1"/>
    </source>
</evidence>
<sequence>MTGATGYIGGTVVVRLLKEGHAVAGLTRGGPKAEALAALGAEPVLGTLDDAELLTERARAADAVINAADSDHRGAVEALIAGLAGSGKPFVHTSGSSIVSDGAGGRATEAVFTDADVTPGSAWTPLPDKAERVAVDRLALGAAESGVRAAVLCPTLIYGHGRGPSRDSIQIPALVRQARADGVVRHAGPGQNVWSHAHVDDLAELYLLALERALPGAFFFVENGEESFGALTAALAKALGLPGPEPWGIEEAVAAWGSGMALHGLASNCRVRGSAREALGWSPRHASVTDWIAEQGPAVA</sequence>
<evidence type="ECO:0000259" key="1">
    <source>
        <dbReference type="Pfam" id="PF01370"/>
    </source>
</evidence>
<dbReference type="Proteomes" id="UP001183388">
    <property type="component" value="Unassembled WGS sequence"/>
</dbReference>
<reference evidence="3" key="1">
    <citation type="submission" date="2023-07" db="EMBL/GenBank/DDBJ databases">
        <title>30 novel species of actinomycetes from the DSMZ collection.</title>
        <authorList>
            <person name="Nouioui I."/>
        </authorList>
    </citation>
    <scope>NUCLEOTIDE SEQUENCE [LARGE SCALE GENOMIC DNA]</scope>
    <source>
        <strain evidence="3">DSM 44917</strain>
    </source>
</reference>
<organism evidence="2 3">
    <name type="scientific">Streptomyces boetiae</name>
    <dbReference type="NCBI Taxonomy" id="3075541"/>
    <lineage>
        <taxon>Bacteria</taxon>
        <taxon>Bacillati</taxon>
        <taxon>Actinomycetota</taxon>
        <taxon>Actinomycetes</taxon>
        <taxon>Kitasatosporales</taxon>
        <taxon>Streptomycetaceae</taxon>
        <taxon>Streptomyces</taxon>
    </lineage>
</organism>
<comment type="caution">
    <text evidence="2">The sequence shown here is derived from an EMBL/GenBank/DDBJ whole genome shotgun (WGS) entry which is preliminary data.</text>
</comment>
<proteinExistence type="predicted"/>
<dbReference type="PANTHER" id="PTHR48079:SF6">
    <property type="entry name" value="NAD(P)-BINDING DOMAIN-CONTAINING PROTEIN-RELATED"/>
    <property type="match status" value="1"/>
</dbReference>
<dbReference type="Gene3D" id="3.40.50.720">
    <property type="entry name" value="NAD(P)-binding Rossmann-like Domain"/>
    <property type="match status" value="1"/>
</dbReference>
<keyword evidence="3" id="KW-1185">Reference proteome</keyword>
<dbReference type="InterPro" id="IPR051783">
    <property type="entry name" value="NAD(P)-dependent_oxidoreduct"/>
</dbReference>
<dbReference type="SUPFAM" id="SSF51735">
    <property type="entry name" value="NAD(P)-binding Rossmann-fold domains"/>
    <property type="match status" value="1"/>
</dbReference>